<dbReference type="PANTHER" id="PTHR33112:SF12">
    <property type="entry name" value="HETEROKARYON INCOMPATIBILITY DOMAIN-CONTAINING PROTEIN"/>
    <property type="match status" value="1"/>
</dbReference>
<dbReference type="InParanoid" id="C7ZAB4"/>
<dbReference type="HOGENOM" id="CLU_460106_0_0_1"/>
<dbReference type="AlphaFoldDB" id="C7ZAB4"/>
<dbReference type="STRING" id="660122.C7ZAB4"/>
<accession>C7ZAB4</accession>
<dbReference type="EMBL" id="GG698912">
    <property type="protein sequence ID" value="EEU39648.1"/>
    <property type="molecule type" value="Genomic_DNA"/>
</dbReference>
<dbReference type="OMA" id="DAPSHEM"/>
<dbReference type="OrthoDB" id="5135333at2759"/>
<organism evidence="2 3">
    <name type="scientific">Fusarium vanettenii (strain ATCC MYA-4622 / CBS 123669 / FGSC 9596 / NRRL 45880 / 77-13-4)</name>
    <name type="common">Fusarium solani subsp. pisi</name>
    <dbReference type="NCBI Taxonomy" id="660122"/>
    <lineage>
        <taxon>Eukaryota</taxon>
        <taxon>Fungi</taxon>
        <taxon>Dikarya</taxon>
        <taxon>Ascomycota</taxon>
        <taxon>Pezizomycotina</taxon>
        <taxon>Sordariomycetes</taxon>
        <taxon>Hypocreomycetidae</taxon>
        <taxon>Hypocreales</taxon>
        <taxon>Nectriaceae</taxon>
        <taxon>Fusarium</taxon>
        <taxon>Fusarium solani species complex</taxon>
        <taxon>Fusarium vanettenii</taxon>
    </lineage>
</organism>
<name>C7ZAB4_FUSV7</name>
<dbReference type="Proteomes" id="UP000005206">
    <property type="component" value="Chromosome 6"/>
</dbReference>
<evidence type="ECO:0000259" key="1">
    <source>
        <dbReference type="Pfam" id="PF06985"/>
    </source>
</evidence>
<dbReference type="KEGG" id="nhe:NECHADRAFT_82040"/>
<feature type="domain" description="Heterokaryon incompatibility" evidence="1">
    <location>
        <begin position="176"/>
        <end position="319"/>
    </location>
</feature>
<reference evidence="2 3" key="1">
    <citation type="journal article" date="2009" name="PLoS Genet.">
        <title>The genome of Nectria haematococca: contribution of supernumerary chromosomes to gene expansion.</title>
        <authorList>
            <person name="Coleman J.J."/>
            <person name="Rounsley S.D."/>
            <person name="Rodriguez-Carres M."/>
            <person name="Kuo A."/>
            <person name="Wasmann C.C."/>
            <person name="Grimwood J."/>
            <person name="Schmutz J."/>
            <person name="Taga M."/>
            <person name="White G.J."/>
            <person name="Zhou S."/>
            <person name="Schwartz D.C."/>
            <person name="Freitag M."/>
            <person name="Ma L.J."/>
            <person name="Danchin E.G."/>
            <person name="Henrissat B."/>
            <person name="Coutinho P.M."/>
            <person name="Nelson D.R."/>
            <person name="Straney D."/>
            <person name="Napoli C.A."/>
            <person name="Barker B.M."/>
            <person name="Gribskov M."/>
            <person name="Rep M."/>
            <person name="Kroken S."/>
            <person name="Molnar I."/>
            <person name="Rensing C."/>
            <person name="Kennell J.C."/>
            <person name="Zamora J."/>
            <person name="Farman M.L."/>
            <person name="Selker E.U."/>
            <person name="Salamov A."/>
            <person name="Shapiro H."/>
            <person name="Pangilinan J."/>
            <person name="Lindquist E."/>
            <person name="Lamers C."/>
            <person name="Grigoriev I.V."/>
            <person name="Geiser D.M."/>
            <person name="Covert S.F."/>
            <person name="Temporini E."/>
            <person name="Vanetten H.D."/>
        </authorList>
    </citation>
    <scope>NUCLEOTIDE SEQUENCE [LARGE SCALE GENOMIC DNA]</scope>
    <source>
        <strain evidence="3">ATCC MYA-4622 / CBS 123669 / FGSC 9596 / NRRL 45880 / 77-13-4</strain>
    </source>
</reference>
<protein>
    <recommendedName>
        <fullName evidence="1">Heterokaryon incompatibility domain-containing protein</fullName>
    </recommendedName>
</protein>
<proteinExistence type="predicted"/>
<evidence type="ECO:0000313" key="3">
    <source>
        <dbReference type="Proteomes" id="UP000005206"/>
    </source>
</evidence>
<keyword evidence="3" id="KW-1185">Reference proteome</keyword>
<dbReference type="Pfam" id="PF06985">
    <property type="entry name" value="HET"/>
    <property type="match status" value="1"/>
</dbReference>
<evidence type="ECO:0000313" key="2">
    <source>
        <dbReference type="EMBL" id="EEU39648.1"/>
    </source>
</evidence>
<dbReference type="PANTHER" id="PTHR33112">
    <property type="entry name" value="DOMAIN PROTEIN, PUTATIVE-RELATED"/>
    <property type="match status" value="1"/>
</dbReference>
<dbReference type="VEuPathDB" id="FungiDB:NECHADRAFT_82040"/>
<sequence length="593" mass="67480">MPESPGATASDQSVTLECKFCQAFLEAAEEVRTLNEKKLAAPSEYTRERRTWKLEAAEVYNGCQVHLGFPEALLKLNVDLNAMDYSIKNHTGVQLSILRAPQLLLINDLSHNPSIPLERPLDHFIDPALILKWKRDCNKYHGSKCQDKSTRLRRPLSFLIDTKQMCLVEPADGMEYVALSYVWGQAPMLKTTRANIDLLRQHHSLERLGSQIPTTIMDSIKLVPLLEERYLWIDSLCIIQDDPVSCGQQINQMAAIYDNATLVLVAVDGQDAEAGLRGLSRPRLLKPILQLTPETRFTVKGLPYRATAPWTTRGWAFQESIFARRKITFYDNTVRWTCQCCTFSEDIDEAPDKAGSAPLLQAYGNSLQTFNALELSRAPNLRLFADLISIYNQRSLTFEEDVMNAISSTFSVMQQAFPRGFIYGLPVYFFDTFLAWHALNCGLRRRKGARQDTACPPSWTWAGWKGRLAGGVRRRLNQPNAISRVIPTLTWYTSETPKSPGRLIPSQNDAYHYKTRFMGEKDNLPKGWKWCRGDYYEHKSFPKVEFRHPVPIGGPGDDQTEEISYGRYLCAETHQQGCKLLFLLKIIIILMVS</sequence>
<dbReference type="RefSeq" id="XP_003045361.1">
    <property type="nucleotide sequence ID" value="XM_003045315.1"/>
</dbReference>
<gene>
    <name evidence="2" type="ORF">NECHADRAFT_82040</name>
</gene>
<dbReference type="InterPro" id="IPR010730">
    <property type="entry name" value="HET"/>
</dbReference>
<dbReference type="GeneID" id="9672140"/>